<feature type="compositionally biased region" description="Basic and acidic residues" evidence="1">
    <location>
        <begin position="459"/>
        <end position="471"/>
    </location>
</feature>
<feature type="domain" description="Ig-like" evidence="3">
    <location>
        <begin position="34"/>
        <end position="132"/>
    </location>
</feature>
<evidence type="ECO:0000313" key="5">
    <source>
        <dbReference type="Proteomes" id="UP000887568"/>
    </source>
</evidence>
<feature type="region of interest" description="Disordered" evidence="1">
    <location>
        <begin position="395"/>
        <end position="426"/>
    </location>
</feature>
<dbReference type="PROSITE" id="PS50835">
    <property type="entry name" value="IG_LIKE"/>
    <property type="match status" value="3"/>
</dbReference>
<dbReference type="RefSeq" id="XP_038078083.1">
    <property type="nucleotide sequence ID" value="XM_038222155.1"/>
</dbReference>
<dbReference type="Gene3D" id="2.60.40.10">
    <property type="entry name" value="Immunoglobulins"/>
    <property type="match status" value="3"/>
</dbReference>
<dbReference type="AlphaFoldDB" id="A0A914BP80"/>
<dbReference type="GeneID" id="119745646"/>
<organism evidence="4 5">
    <name type="scientific">Patiria miniata</name>
    <name type="common">Bat star</name>
    <name type="synonym">Asterina miniata</name>
    <dbReference type="NCBI Taxonomy" id="46514"/>
    <lineage>
        <taxon>Eukaryota</taxon>
        <taxon>Metazoa</taxon>
        <taxon>Echinodermata</taxon>
        <taxon>Eleutherozoa</taxon>
        <taxon>Asterozoa</taxon>
        <taxon>Asteroidea</taxon>
        <taxon>Valvatacea</taxon>
        <taxon>Valvatida</taxon>
        <taxon>Asterinidae</taxon>
        <taxon>Patiria</taxon>
    </lineage>
</organism>
<dbReference type="InterPro" id="IPR003599">
    <property type="entry name" value="Ig_sub"/>
</dbReference>
<dbReference type="Proteomes" id="UP000887568">
    <property type="component" value="Unplaced"/>
</dbReference>
<reference evidence="4" key="1">
    <citation type="submission" date="2022-11" db="UniProtKB">
        <authorList>
            <consortium name="EnsemblMetazoa"/>
        </authorList>
    </citation>
    <scope>IDENTIFICATION</scope>
</reference>
<feature type="region of interest" description="Disordered" evidence="1">
    <location>
        <begin position="440"/>
        <end position="662"/>
    </location>
</feature>
<evidence type="ECO:0000256" key="2">
    <source>
        <dbReference type="SAM" id="Phobius"/>
    </source>
</evidence>
<dbReference type="InterPro" id="IPR013783">
    <property type="entry name" value="Ig-like_fold"/>
</dbReference>
<dbReference type="Pfam" id="PF13927">
    <property type="entry name" value="Ig_3"/>
    <property type="match status" value="1"/>
</dbReference>
<feature type="compositionally biased region" description="Basic and acidic residues" evidence="1">
    <location>
        <begin position="442"/>
        <end position="452"/>
    </location>
</feature>
<dbReference type="InterPro" id="IPR036179">
    <property type="entry name" value="Ig-like_dom_sf"/>
</dbReference>
<dbReference type="Pfam" id="PF07686">
    <property type="entry name" value="V-set"/>
    <property type="match status" value="1"/>
</dbReference>
<keyword evidence="2" id="KW-0812">Transmembrane</keyword>
<dbReference type="InterPro" id="IPR003598">
    <property type="entry name" value="Ig_sub2"/>
</dbReference>
<name>A0A914BP80_PATMI</name>
<feature type="compositionally biased region" description="Polar residues" evidence="1">
    <location>
        <begin position="472"/>
        <end position="500"/>
    </location>
</feature>
<dbReference type="PANTHER" id="PTHR45889">
    <property type="entry name" value="IG-LIKE DOMAIN-CONTAINING PROTEIN"/>
    <property type="match status" value="1"/>
</dbReference>
<dbReference type="SMART" id="SM00409">
    <property type="entry name" value="IG"/>
    <property type="match status" value="2"/>
</dbReference>
<evidence type="ECO:0000259" key="3">
    <source>
        <dbReference type="PROSITE" id="PS50835"/>
    </source>
</evidence>
<dbReference type="InterPro" id="IPR007110">
    <property type="entry name" value="Ig-like_dom"/>
</dbReference>
<protein>
    <recommendedName>
        <fullName evidence="3">Ig-like domain-containing protein</fullName>
    </recommendedName>
</protein>
<feature type="domain" description="Ig-like" evidence="3">
    <location>
        <begin position="247"/>
        <end position="340"/>
    </location>
</feature>
<dbReference type="PANTHER" id="PTHR45889:SF8">
    <property type="entry name" value="IG-LIKE DOMAIN-CONTAINING PROTEIN"/>
    <property type="match status" value="1"/>
</dbReference>
<accession>A0A914BP80</accession>
<feature type="transmembrane region" description="Helical" evidence="2">
    <location>
        <begin position="354"/>
        <end position="386"/>
    </location>
</feature>
<keyword evidence="2" id="KW-1133">Transmembrane helix</keyword>
<dbReference type="EnsemblMetazoa" id="XM_038222155.1">
    <property type="protein sequence ID" value="XP_038078083.1"/>
    <property type="gene ID" value="LOC119745646"/>
</dbReference>
<feature type="compositionally biased region" description="Polar residues" evidence="1">
    <location>
        <begin position="547"/>
        <end position="570"/>
    </location>
</feature>
<dbReference type="OMA" id="ELTCAYL"/>
<dbReference type="OrthoDB" id="6413693at2759"/>
<evidence type="ECO:0000313" key="4">
    <source>
        <dbReference type="EnsemblMetazoa" id="XP_038078083.1"/>
    </source>
</evidence>
<dbReference type="SUPFAM" id="SSF48726">
    <property type="entry name" value="Immunoglobulin"/>
    <property type="match status" value="3"/>
</dbReference>
<feature type="compositionally biased region" description="Basic and acidic residues" evidence="1">
    <location>
        <begin position="602"/>
        <end position="619"/>
    </location>
</feature>
<dbReference type="InterPro" id="IPR013106">
    <property type="entry name" value="Ig_V-set"/>
</dbReference>
<evidence type="ECO:0000256" key="1">
    <source>
        <dbReference type="SAM" id="MobiDB-lite"/>
    </source>
</evidence>
<proteinExistence type="predicted"/>
<keyword evidence="2" id="KW-0472">Membrane</keyword>
<feature type="compositionally biased region" description="Polar residues" evidence="1">
    <location>
        <begin position="577"/>
        <end position="587"/>
    </location>
</feature>
<feature type="domain" description="Ig-like" evidence="3">
    <location>
        <begin position="149"/>
        <end position="235"/>
    </location>
</feature>
<dbReference type="SMART" id="SM00408">
    <property type="entry name" value="IGc2"/>
    <property type="match status" value="2"/>
</dbReference>
<sequence length="662" mass="73228">MTTSRFNEMARDRSLREMFLMVGVLVLSVAGQEQRFTAQPRDTYVLPGESATLYCHVANKTGIVFWEKDSTILFKENGPGSGFSGPSTPWAIFGDASQGEFNLQLIEVSMIDQGLYVCKVTSSSGPQAANLTSSAALLTVLDLPREEFPLCVMSIRDALTQDDVVELTCAYLNNSTTRTTLTWERLSTPADLSNSQQISREDGYFIKRHTITLGVEDDASSYQCIASRLGRDPLSCTTGILNVRHRPVITVSPLFLPAKTGDDARFTCSLSSANPPTVTYQWYYRGAAVTTSSSGIDLIQTSEGDSQILINNLEDPTGGISVVCEATNEVGTSRVEGLISLEETEIATISSEELILWLVPISVMVTIVVLLIFLGIVVLDCCPCCYTFCNKKGRRRPLSPDRSMNSTWSGAENYGMSPSPMARRLSDADSTDFYVTRAIRTPHPDETRDTSHHNSSGESRARSDRYTDHRPQSNYRTPSPNYRSRSPNYRTPSPETQTPSPDYYHSTPNGRPLISRDQSRHPDTRLHYEQRRPRNDRTRDHFRRSGQPANGSIQPADSDIRSATRNSALSDSGLDFNASSSMDSRSPTPRDDRVVYAQIMRNRTDDGQPDRTRSTESRTENASPDLPAGTPLPTSSTSRPRSALEVPTEGMHRAHSVELPTS</sequence>
<feature type="compositionally biased region" description="Basic and acidic residues" evidence="1">
    <location>
        <begin position="517"/>
        <end position="539"/>
    </location>
</feature>
<keyword evidence="5" id="KW-1185">Reference proteome</keyword>